<feature type="transmembrane region" description="Helical" evidence="6">
    <location>
        <begin position="6"/>
        <end position="28"/>
    </location>
</feature>
<dbReference type="GO" id="GO:0015171">
    <property type="term" value="F:amino acid transmembrane transporter activity"/>
    <property type="evidence" value="ECO:0007669"/>
    <property type="project" value="TreeGrafter"/>
</dbReference>
<evidence type="ECO:0000256" key="4">
    <source>
        <dbReference type="ARBA" id="ARBA00022989"/>
    </source>
</evidence>
<feature type="transmembrane region" description="Helical" evidence="6">
    <location>
        <begin position="147"/>
        <end position="169"/>
    </location>
</feature>
<dbReference type="GO" id="GO:0005886">
    <property type="term" value="C:plasma membrane"/>
    <property type="evidence" value="ECO:0007669"/>
    <property type="project" value="UniProtKB-SubCell"/>
</dbReference>
<accession>A0A0F3IX72</accession>
<evidence type="ECO:0000256" key="5">
    <source>
        <dbReference type="ARBA" id="ARBA00023136"/>
    </source>
</evidence>
<gene>
    <name evidence="7" type="ORF">VZ95_06625</name>
</gene>
<dbReference type="PANTHER" id="PTHR30086:SF20">
    <property type="entry name" value="ARGININE EXPORTER PROTEIN ARGO-RELATED"/>
    <property type="match status" value="1"/>
</dbReference>
<evidence type="ECO:0000256" key="3">
    <source>
        <dbReference type="ARBA" id="ARBA00022692"/>
    </source>
</evidence>
<sequence>MAHFTQIAVYAASVTVLLLTPGPVNLLVVRAGLAGGMRGAFRVVLGTAVASLVLILATALLVNGVFSLSPAVFASAQLVGCLYLVWLAVGMIRRMRAQRADLAGALPVQAGIGQGFAIAISNPKYLVFFSSFLPQFLDVLPTPGESLALLGGIWLFLVFTALSGFAYAVRRLIRPKFHGHLLLGASFLLLGFGLFGAGWAVKRLLALG</sequence>
<evidence type="ECO:0000256" key="6">
    <source>
        <dbReference type="SAM" id="Phobius"/>
    </source>
</evidence>
<dbReference type="RefSeq" id="WP_045775156.1">
    <property type="nucleotide sequence ID" value="NZ_LAJY01000134.1"/>
</dbReference>
<feature type="transmembrane region" description="Helical" evidence="6">
    <location>
        <begin position="72"/>
        <end position="92"/>
    </location>
</feature>
<evidence type="ECO:0000256" key="2">
    <source>
        <dbReference type="ARBA" id="ARBA00022475"/>
    </source>
</evidence>
<dbReference type="OrthoDB" id="9804822at2"/>
<keyword evidence="2" id="KW-1003">Cell membrane</keyword>
<dbReference type="InterPro" id="IPR001123">
    <property type="entry name" value="LeuE-type"/>
</dbReference>
<keyword evidence="4 6" id="KW-1133">Transmembrane helix</keyword>
<organism evidence="7 8">
    <name type="scientific">Elstera litoralis</name>
    <dbReference type="NCBI Taxonomy" id="552518"/>
    <lineage>
        <taxon>Bacteria</taxon>
        <taxon>Pseudomonadati</taxon>
        <taxon>Pseudomonadota</taxon>
        <taxon>Alphaproteobacteria</taxon>
        <taxon>Rhodospirillales</taxon>
        <taxon>Rhodospirillaceae</taxon>
        <taxon>Elstera</taxon>
    </lineage>
</organism>
<proteinExistence type="predicted"/>
<dbReference type="AlphaFoldDB" id="A0A0F3IX72"/>
<dbReference type="Proteomes" id="UP000033774">
    <property type="component" value="Unassembled WGS sequence"/>
</dbReference>
<reference evidence="7 8" key="1">
    <citation type="submission" date="2015-03" db="EMBL/GenBank/DDBJ databases">
        <title>Draft genome sequence of Elstera litoralis.</title>
        <authorList>
            <person name="Rahalkar M.C."/>
            <person name="Dhakephalkar P.K."/>
            <person name="Pore S.D."/>
            <person name="Arora P."/>
            <person name="Kapse N.G."/>
            <person name="Pandit P.S."/>
        </authorList>
    </citation>
    <scope>NUCLEOTIDE SEQUENCE [LARGE SCALE GENOMIC DNA]</scope>
    <source>
        <strain evidence="7 8">Dia-1</strain>
    </source>
</reference>
<dbReference type="PANTHER" id="PTHR30086">
    <property type="entry name" value="ARGININE EXPORTER PROTEIN ARGO"/>
    <property type="match status" value="1"/>
</dbReference>
<evidence type="ECO:0000313" key="7">
    <source>
        <dbReference type="EMBL" id="KJV10189.1"/>
    </source>
</evidence>
<feature type="transmembrane region" description="Helical" evidence="6">
    <location>
        <begin position="181"/>
        <end position="201"/>
    </location>
</feature>
<keyword evidence="8" id="KW-1185">Reference proteome</keyword>
<name>A0A0F3IX72_9PROT</name>
<feature type="transmembrane region" description="Helical" evidence="6">
    <location>
        <begin position="104"/>
        <end position="127"/>
    </location>
</feature>
<evidence type="ECO:0000256" key="1">
    <source>
        <dbReference type="ARBA" id="ARBA00004651"/>
    </source>
</evidence>
<dbReference type="Pfam" id="PF01810">
    <property type="entry name" value="LysE"/>
    <property type="match status" value="1"/>
</dbReference>
<comment type="caution">
    <text evidence="7">The sequence shown here is derived from an EMBL/GenBank/DDBJ whole genome shotgun (WGS) entry which is preliminary data.</text>
</comment>
<keyword evidence="3 6" id="KW-0812">Transmembrane</keyword>
<protein>
    <recommendedName>
        <fullName evidence="9">Lysine transporter LysE</fullName>
    </recommendedName>
</protein>
<feature type="transmembrane region" description="Helical" evidence="6">
    <location>
        <begin position="40"/>
        <end position="66"/>
    </location>
</feature>
<evidence type="ECO:0008006" key="9">
    <source>
        <dbReference type="Google" id="ProtNLM"/>
    </source>
</evidence>
<comment type="subcellular location">
    <subcellularLocation>
        <location evidence="1">Cell membrane</location>
        <topology evidence="1">Multi-pass membrane protein</topology>
    </subcellularLocation>
</comment>
<dbReference type="EMBL" id="LAJY01000134">
    <property type="protein sequence ID" value="KJV10189.1"/>
    <property type="molecule type" value="Genomic_DNA"/>
</dbReference>
<keyword evidence="5 6" id="KW-0472">Membrane</keyword>
<evidence type="ECO:0000313" key="8">
    <source>
        <dbReference type="Proteomes" id="UP000033774"/>
    </source>
</evidence>